<evidence type="ECO:0000313" key="2">
    <source>
        <dbReference type="Proteomes" id="UP000191160"/>
    </source>
</evidence>
<protein>
    <submittedName>
        <fullName evidence="1">Uncharacterized protein</fullName>
    </submittedName>
</protein>
<dbReference type="Proteomes" id="UP000191160">
    <property type="component" value="Unassembled WGS sequence"/>
</dbReference>
<gene>
    <name evidence="1" type="ORF">B1202_09915</name>
</gene>
<organism evidence="1 2">
    <name type="scientific">Acinetobacter amyesii</name>
    <dbReference type="NCBI Taxonomy" id="2942470"/>
    <lineage>
        <taxon>Bacteria</taxon>
        <taxon>Pseudomonadati</taxon>
        <taxon>Pseudomonadota</taxon>
        <taxon>Gammaproteobacteria</taxon>
        <taxon>Moraxellales</taxon>
        <taxon>Moraxellaceae</taxon>
        <taxon>Acinetobacter</taxon>
    </lineage>
</organism>
<dbReference type="EMBL" id="MVKX01000005">
    <property type="protein sequence ID" value="OOV82755.1"/>
    <property type="molecule type" value="Genomic_DNA"/>
</dbReference>
<keyword evidence="2" id="KW-1185">Reference proteome</keyword>
<evidence type="ECO:0000313" key="1">
    <source>
        <dbReference type="EMBL" id="OOV82755.1"/>
    </source>
</evidence>
<comment type="caution">
    <text evidence="1">The sequence shown here is derived from an EMBL/GenBank/DDBJ whole genome shotgun (WGS) entry which is preliminary data.</text>
</comment>
<accession>A0A1T1GYZ7</accession>
<dbReference type="AlphaFoldDB" id="A0A1T1GYZ7"/>
<name>A0A1T1GYZ7_9GAMM</name>
<proteinExistence type="predicted"/>
<sequence length="70" mass="7952">MKTVLSASALNGRELKELRQSLDPEVELLCMLSPLQVIYALKSKGKHASDFFKFDKFNKGWAVMTSFKND</sequence>
<reference evidence="1 2" key="1">
    <citation type="submission" date="2017-02" db="EMBL/GenBank/DDBJ databases">
        <title>Acinetobacter sp. ANC 4945, whole genome shotgun sequencing project.</title>
        <authorList>
            <person name="Radolfova-Krizova L."/>
            <person name="Al Atrouni A."/>
            <person name="Nemec A."/>
        </authorList>
    </citation>
    <scope>NUCLEOTIDE SEQUENCE [LARGE SCALE GENOMIC DNA]</scope>
    <source>
        <strain evidence="1 2">ANC 4945</strain>
    </source>
</reference>